<dbReference type="Pfam" id="PF13396">
    <property type="entry name" value="PLDc_N"/>
    <property type="match status" value="1"/>
</dbReference>
<organism evidence="15 16">
    <name type="scientific">Vagococcus lutrae</name>
    <dbReference type="NCBI Taxonomy" id="81947"/>
    <lineage>
        <taxon>Bacteria</taxon>
        <taxon>Bacillati</taxon>
        <taxon>Bacillota</taxon>
        <taxon>Bacilli</taxon>
        <taxon>Lactobacillales</taxon>
        <taxon>Enterococcaceae</taxon>
        <taxon>Vagococcus</taxon>
    </lineage>
</organism>
<dbReference type="EMBL" id="CP116507">
    <property type="protein sequence ID" value="WCG22055.1"/>
    <property type="molecule type" value="Genomic_DNA"/>
</dbReference>
<keyword evidence="5 13" id="KW-0812">Transmembrane</keyword>
<comment type="subcellular location">
    <subcellularLocation>
        <location evidence="1">Cell membrane</location>
        <topology evidence="1">Multi-pass membrane protein</topology>
    </subcellularLocation>
</comment>
<keyword evidence="6" id="KW-0677">Repeat</keyword>
<dbReference type="Pfam" id="PF13091">
    <property type="entry name" value="PLDc_2"/>
    <property type="match status" value="2"/>
</dbReference>
<evidence type="ECO:0000256" key="9">
    <source>
        <dbReference type="ARBA" id="ARBA00023136"/>
    </source>
</evidence>
<protein>
    <recommendedName>
        <fullName evidence="12">Cardiolipin synthase</fullName>
        <ecNumber evidence="12">2.7.8.-</ecNumber>
    </recommendedName>
</protein>
<dbReference type="InterPro" id="IPR022924">
    <property type="entry name" value="Cardiolipin_synthase"/>
</dbReference>
<evidence type="ECO:0000256" key="10">
    <source>
        <dbReference type="ARBA" id="ARBA00023209"/>
    </source>
</evidence>
<dbReference type="InterPro" id="IPR001736">
    <property type="entry name" value="PLipase_D/transphosphatidylase"/>
</dbReference>
<keyword evidence="11" id="KW-1208">Phospholipid metabolism</keyword>
<keyword evidence="7 13" id="KW-1133">Transmembrane helix</keyword>
<evidence type="ECO:0000256" key="11">
    <source>
        <dbReference type="ARBA" id="ARBA00023264"/>
    </source>
</evidence>
<feature type="domain" description="PLD phosphodiesterase" evidence="14">
    <location>
        <begin position="242"/>
        <end position="269"/>
    </location>
</feature>
<evidence type="ECO:0000256" key="6">
    <source>
        <dbReference type="ARBA" id="ARBA00022737"/>
    </source>
</evidence>
<keyword evidence="9 13" id="KW-0472">Membrane</keyword>
<evidence type="ECO:0000256" key="5">
    <source>
        <dbReference type="ARBA" id="ARBA00022692"/>
    </source>
</evidence>
<evidence type="ECO:0000256" key="3">
    <source>
        <dbReference type="ARBA" id="ARBA00022516"/>
    </source>
</evidence>
<keyword evidence="10" id="KW-0594">Phospholipid biosynthesis</keyword>
<dbReference type="InterPro" id="IPR025202">
    <property type="entry name" value="PLD-like_dom"/>
</dbReference>
<reference evidence="15" key="1">
    <citation type="submission" date="2023-01" db="EMBL/GenBank/DDBJ databases">
        <title>Oxazolidinone resistance genes in florfenicol resistant enterococci from beef cattle and veal calves at slaughter.</title>
        <authorList>
            <person name="Biggel M."/>
        </authorList>
    </citation>
    <scope>NUCLEOTIDE SEQUENCE</scope>
    <source>
        <strain evidence="15">K204-1</strain>
    </source>
</reference>
<dbReference type="SMART" id="SM00155">
    <property type="entry name" value="PLDc"/>
    <property type="match status" value="2"/>
</dbReference>
<dbReference type="EC" id="2.7.8.-" evidence="12"/>
<dbReference type="CDD" id="cd09160">
    <property type="entry name" value="PLDc_SMU_988_like_2"/>
    <property type="match status" value="1"/>
</dbReference>
<keyword evidence="4" id="KW-0808">Transferase</keyword>
<proteinExistence type="predicted"/>
<evidence type="ECO:0000256" key="2">
    <source>
        <dbReference type="ARBA" id="ARBA00022475"/>
    </source>
</evidence>
<dbReference type="NCBIfam" id="TIGR04265">
    <property type="entry name" value="bac_cardiolipin"/>
    <property type="match status" value="1"/>
</dbReference>
<dbReference type="AlphaFoldDB" id="A0AAF0BH56"/>
<name>A0AAF0BH56_9ENTE</name>
<evidence type="ECO:0000259" key="14">
    <source>
        <dbReference type="PROSITE" id="PS50035"/>
    </source>
</evidence>
<keyword evidence="2" id="KW-1003">Cell membrane</keyword>
<dbReference type="GeneID" id="72384563"/>
<feature type="transmembrane region" description="Helical" evidence="13">
    <location>
        <begin position="12"/>
        <end position="30"/>
    </location>
</feature>
<dbReference type="CDD" id="cd09154">
    <property type="entry name" value="PLDc_SMU_988_like_1"/>
    <property type="match status" value="1"/>
</dbReference>
<evidence type="ECO:0000256" key="8">
    <source>
        <dbReference type="ARBA" id="ARBA00023098"/>
    </source>
</evidence>
<evidence type="ECO:0000256" key="4">
    <source>
        <dbReference type="ARBA" id="ARBA00022679"/>
    </source>
</evidence>
<dbReference type="Proteomes" id="UP001179600">
    <property type="component" value="Chromosome"/>
</dbReference>
<dbReference type="PANTHER" id="PTHR21248:SF22">
    <property type="entry name" value="PHOSPHOLIPASE D"/>
    <property type="match status" value="1"/>
</dbReference>
<evidence type="ECO:0000313" key="16">
    <source>
        <dbReference type="Proteomes" id="UP001179600"/>
    </source>
</evidence>
<dbReference type="SUPFAM" id="SSF56024">
    <property type="entry name" value="Phospholipase D/nuclease"/>
    <property type="match status" value="2"/>
</dbReference>
<evidence type="ECO:0000313" key="15">
    <source>
        <dbReference type="EMBL" id="WCG22055.1"/>
    </source>
</evidence>
<dbReference type="InterPro" id="IPR027379">
    <property type="entry name" value="CLS_N"/>
</dbReference>
<dbReference type="GO" id="GO:0032049">
    <property type="term" value="P:cardiolipin biosynthetic process"/>
    <property type="evidence" value="ECO:0007669"/>
    <property type="project" value="UniProtKB-UniRule"/>
</dbReference>
<evidence type="ECO:0000256" key="12">
    <source>
        <dbReference type="NCBIfam" id="TIGR04265"/>
    </source>
</evidence>
<dbReference type="GO" id="GO:0008808">
    <property type="term" value="F:cardiolipin synthase activity"/>
    <property type="evidence" value="ECO:0007669"/>
    <property type="project" value="UniProtKB-UniRule"/>
</dbReference>
<dbReference type="RefSeq" id="WP_202585486.1">
    <property type="nucleotide sequence ID" value="NZ_BKBT01000018.1"/>
</dbReference>
<gene>
    <name evidence="15" type="primary">cls</name>
    <name evidence="15" type="ORF">PML95_06525</name>
</gene>
<feature type="domain" description="PLD phosphodiesterase" evidence="14">
    <location>
        <begin position="421"/>
        <end position="448"/>
    </location>
</feature>
<feature type="transmembrane region" description="Helical" evidence="13">
    <location>
        <begin position="36"/>
        <end position="55"/>
    </location>
</feature>
<feature type="transmembrane region" description="Helical" evidence="13">
    <location>
        <begin position="67"/>
        <end position="90"/>
    </location>
</feature>
<dbReference type="GO" id="GO:0005886">
    <property type="term" value="C:plasma membrane"/>
    <property type="evidence" value="ECO:0007669"/>
    <property type="project" value="UniProtKB-SubCell"/>
</dbReference>
<dbReference type="PROSITE" id="PS50035">
    <property type="entry name" value="PLD"/>
    <property type="match status" value="2"/>
</dbReference>
<keyword evidence="3" id="KW-0444">Lipid biosynthesis</keyword>
<evidence type="ECO:0000256" key="7">
    <source>
        <dbReference type="ARBA" id="ARBA00022989"/>
    </source>
</evidence>
<dbReference type="PANTHER" id="PTHR21248">
    <property type="entry name" value="CARDIOLIPIN SYNTHASE"/>
    <property type="match status" value="1"/>
</dbReference>
<dbReference type="Gene3D" id="3.30.870.10">
    <property type="entry name" value="Endonuclease Chain A"/>
    <property type="match status" value="2"/>
</dbReference>
<evidence type="ECO:0000256" key="13">
    <source>
        <dbReference type="SAM" id="Phobius"/>
    </source>
</evidence>
<keyword evidence="8" id="KW-0443">Lipid metabolism</keyword>
<accession>A0AAF0BH56</accession>
<evidence type="ECO:0000256" key="1">
    <source>
        <dbReference type="ARBA" id="ARBA00004651"/>
    </source>
</evidence>
<sequence length="508" mass="59217">MKLLKIITNRVFLIGVLLLIQLLLIVGILWQFQEYFVYFYAVYVIAALFAILSIINSRRNPAYKIAWLIPVMLLPYIGVVIYFIFGHLYVRSDFVNRMRKVQVAETRAIEQTVEKVALPENDMDAIIQSNYLTNYGLVPLFKNTKSQYLPLGEDMFESMKIELEKAEKYIFMEYFIIEKGKMWDEILEILVRKAEQGVDVRLMYDDFGCMFTLPHRYDLELEKMGIKSCVFNPFVPVLSSIFNNRNHRKITVIDGKVAFTGGANLADEYINEIERFGHWKDTAIRLEGEAAWGFTLMFLTLWDFVRGENDVYEDYHPGHFPELPDDEGFYQPYTDIPFDEESLSSNVYLSLINRADHYVYITTPYLIIDNLLMEALCNAAKSGVDVRIQTPHIPDKWYVHAVTRSNYDQLIEAGVKIYEYTPGFIHSKTFVVDDEYAVVGSINMDYRSLYLHIECGVWMYKTTAVQEVYDDFIATQALCQEITIDEVRRVGWWRHLGRAVLNVFAPLM</sequence>